<evidence type="ECO:0000313" key="2">
    <source>
        <dbReference type="EMBL" id="UTG69629.1"/>
    </source>
</evidence>
<dbReference type="EMBL" id="CP073116">
    <property type="protein sequence ID" value="UTG72253.1"/>
    <property type="molecule type" value="Genomic_DNA"/>
</dbReference>
<keyword evidence="1" id="KW-0732">Signal</keyword>
<evidence type="ECO:0000313" key="4">
    <source>
        <dbReference type="Proteomes" id="UP001057296"/>
    </source>
</evidence>
<evidence type="ECO:0000313" key="3">
    <source>
        <dbReference type="EMBL" id="UTG72253.1"/>
    </source>
</evidence>
<accession>A0A9X9HTK8</accession>
<feature type="signal peptide" evidence="1">
    <location>
        <begin position="1"/>
        <end position="23"/>
    </location>
</feature>
<evidence type="ECO:0008006" key="5">
    <source>
        <dbReference type="Google" id="ProtNLM"/>
    </source>
</evidence>
<gene>
    <name evidence="2" type="ORF">KCG54_10810</name>
    <name evidence="3" type="ORF">KCG56_01900</name>
</gene>
<reference evidence="2" key="1">
    <citation type="submission" date="2021-04" db="EMBL/GenBank/DDBJ databases">
        <title>Characterizing Neisseria spp. as novel respiratory pathobionts in bronchiectasis.</title>
        <authorList>
            <person name="Li L."/>
            <person name="Mac Aogain M."/>
            <person name="Xu T."/>
            <person name="Jaggi T.K."/>
            <person name="Chan L.Y."/>
            <person name="Keir H.R."/>
            <person name="Dicker A.J."/>
            <person name="Qu J."/>
            <person name="Liu Y."/>
            <person name="Chen H.S."/>
            <person name="Koh M.S."/>
            <person name="Ong T.H."/>
            <person name="Lim A.Y.H."/>
            <person name="Abisheganaden J."/>
            <person name="Low T.B."/>
            <person name="Oliver B.G."/>
            <person name="Tan N.S."/>
            <person name="Fang M."/>
            <person name="Chalmers J.D."/>
            <person name="Chotirmall S.H."/>
        </authorList>
    </citation>
    <scope>NUCLEOTIDE SEQUENCE</scope>
    <source>
        <strain evidence="3">TT0073</strain>
        <strain evidence="2">TT0077</strain>
    </source>
</reference>
<dbReference type="Proteomes" id="UP001057305">
    <property type="component" value="Chromosome"/>
</dbReference>
<dbReference type="EMBL" id="CP073115">
    <property type="protein sequence ID" value="UTG69629.1"/>
    <property type="molecule type" value="Genomic_DNA"/>
</dbReference>
<organism evidence="2 4">
    <name type="scientific">Neisseria subflava</name>
    <dbReference type="NCBI Taxonomy" id="28449"/>
    <lineage>
        <taxon>Bacteria</taxon>
        <taxon>Pseudomonadati</taxon>
        <taxon>Pseudomonadota</taxon>
        <taxon>Betaproteobacteria</taxon>
        <taxon>Neisseriales</taxon>
        <taxon>Neisseriaceae</taxon>
        <taxon>Neisseria</taxon>
    </lineage>
</organism>
<dbReference type="Proteomes" id="UP001057296">
    <property type="component" value="Chromosome"/>
</dbReference>
<dbReference type="AlphaFoldDB" id="A0A9X9HTK8"/>
<protein>
    <recommendedName>
        <fullName evidence="5">Lipoprotein</fullName>
    </recommendedName>
</protein>
<dbReference type="PROSITE" id="PS51257">
    <property type="entry name" value="PROKAR_LIPOPROTEIN"/>
    <property type="match status" value="1"/>
</dbReference>
<proteinExistence type="predicted"/>
<sequence length="164" mass="17670">MDYRKITKFAAITALSLGLSACAELTDGLSAINGTLAGINSGMAGSGAGQAKDTLSLGSKSTAQYELKNLKMLVVQRVGSYKGAIPQADITFTGEALNKTNRLIVVNVSVPIYDKQGYYVSAVSTDIHIPPKEKVKIDNFRTTLSLTDDNRFNIQKTQYHATTY</sequence>
<dbReference type="RefSeq" id="WP_254321720.1">
    <property type="nucleotide sequence ID" value="NZ_CP073115.1"/>
</dbReference>
<name>A0A9X9HTK8_NEISU</name>
<evidence type="ECO:0000256" key="1">
    <source>
        <dbReference type="SAM" id="SignalP"/>
    </source>
</evidence>
<feature type="chain" id="PRO_5040660766" description="Lipoprotein" evidence="1">
    <location>
        <begin position="24"/>
        <end position="164"/>
    </location>
</feature>